<dbReference type="SUPFAM" id="SSF55729">
    <property type="entry name" value="Acyl-CoA N-acyltransferases (Nat)"/>
    <property type="match status" value="1"/>
</dbReference>
<sequence>MNNNNETVLKKADHNDVQILADYQNMLAQDTEGISLNMDDVKDAIKHLLKNQQFGFFVLAQNQPQNKNQKQHQGSVQIEETLEAFQNQGVWWFESVYVEQQFRQNGIFRKLFEYIEEKAQKLDLPLKLYVETENERAMKVYQKMGMYDTGEIFLEADFYFEDKESFKETKEYEFKVLDIENQQDIQELLEKNDGFVSLFEKKSVSKELLESGLEQMKNKPGYGIILQVRNSQGELVGAIEAFFEFSMWRNGLTVLISDIRMNQKLIEQQQQGDESELVDFLSGLFYSCKNIIKFDENIQVTCIRIVIDEQKRIISLIKKAGLQQAHYRIYQKD</sequence>
<comment type="caution">
    <text evidence="2">The sequence shown here is derived from an EMBL/GenBank/DDBJ whole genome shotgun (WGS) entry which is preliminary data.</text>
</comment>
<dbReference type="InterPro" id="IPR000182">
    <property type="entry name" value="GNAT_dom"/>
</dbReference>
<dbReference type="AlphaFoldDB" id="A0A0V0Q7W4"/>
<dbReference type="PROSITE" id="PS51186">
    <property type="entry name" value="GNAT"/>
    <property type="match status" value="1"/>
</dbReference>
<dbReference type="Proteomes" id="UP000054937">
    <property type="component" value="Unassembled WGS sequence"/>
</dbReference>
<evidence type="ECO:0000259" key="1">
    <source>
        <dbReference type="PROSITE" id="PS51186"/>
    </source>
</evidence>
<name>A0A0V0Q7W4_PSEPJ</name>
<keyword evidence="2" id="KW-0012">Acyltransferase</keyword>
<protein>
    <submittedName>
        <fullName evidence="2">Acyl-CoA N-acyltransferase</fullName>
    </submittedName>
</protein>
<dbReference type="Gene3D" id="3.40.630.30">
    <property type="match status" value="2"/>
</dbReference>
<dbReference type="InParanoid" id="A0A0V0Q7W4"/>
<accession>A0A0V0Q7W4</accession>
<dbReference type="Pfam" id="PF00583">
    <property type="entry name" value="Acetyltransf_1"/>
    <property type="match status" value="1"/>
</dbReference>
<dbReference type="OrthoDB" id="291979at2759"/>
<proteinExistence type="predicted"/>
<dbReference type="InterPro" id="IPR016181">
    <property type="entry name" value="Acyl_CoA_acyltransferase"/>
</dbReference>
<evidence type="ECO:0000313" key="2">
    <source>
        <dbReference type="EMBL" id="KRW98333.1"/>
    </source>
</evidence>
<organism evidence="2 3">
    <name type="scientific">Pseudocohnilembus persalinus</name>
    <name type="common">Ciliate</name>
    <dbReference type="NCBI Taxonomy" id="266149"/>
    <lineage>
        <taxon>Eukaryota</taxon>
        <taxon>Sar</taxon>
        <taxon>Alveolata</taxon>
        <taxon>Ciliophora</taxon>
        <taxon>Intramacronucleata</taxon>
        <taxon>Oligohymenophorea</taxon>
        <taxon>Scuticociliatia</taxon>
        <taxon>Philasterida</taxon>
        <taxon>Pseudocohnilembidae</taxon>
        <taxon>Pseudocohnilembus</taxon>
    </lineage>
</organism>
<dbReference type="CDD" id="cd04301">
    <property type="entry name" value="NAT_SF"/>
    <property type="match status" value="1"/>
</dbReference>
<keyword evidence="3" id="KW-1185">Reference proteome</keyword>
<reference evidence="2 3" key="1">
    <citation type="journal article" date="2015" name="Sci. Rep.">
        <title>Genome of the facultative scuticociliatosis pathogen Pseudocohnilembus persalinus provides insight into its virulence through horizontal gene transfer.</title>
        <authorList>
            <person name="Xiong J."/>
            <person name="Wang G."/>
            <person name="Cheng J."/>
            <person name="Tian M."/>
            <person name="Pan X."/>
            <person name="Warren A."/>
            <person name="Jiang C."/>
            <person name="Yuan D."/>
            <person name="Miao W."/>
        </authorList>
    </citation>
    <scope>NUCLEOTIDE SEQUENCE [LARGE SCALE GENOMIC DNA]</scope>
    <source>
        <strain evidence="2">36N120E</strain>
    </source>
</reference>
<dbReference type="GO" id="GO:0016747">
    <property type="term" value="F:acyltransferase activity, transferring groups other than amino-acyl groups"/>
    <property type="evidence" value="ECO:0007669"/>
    <property type="project" value="InterPro"/>
</dbReference>
<dbReference type="EMBL" id="LDAU01000254">
    <property type="protein sequence ID" value="KRW98333.1"/>
    <property type="molecule type" value="Genomic_DNA"/>
</dbReference>
<feature type="domain" description="N-acetyltransferase" evidence="1">
    <location>
        <begin position="7"/>
        <end position="173"/>
    </location>
</feature>
<keyword evidence="2" id="KW-0808">Transferase</keyword>
<evidence type="ECO:0000313" key="3">
    <source>
        <dbReference type="Proteomes" id="UP000054937"/>
    </source>
</evidence>
<gene>
    <name evidence="2" type="ORF">PPERSA_02110</name>
</gene>